<dbReference type="Proteomes" id="UP001234297">
    <property type="component" value="Chromosome 9"/>
</dbReference>
<gene>
    <name evidence="1" type="ORF">MRB53_029101</name>
</gene>
<protein>
    <submittedName>
        <fullName evidence="1">Uncharacterized protein</fullName>
    </submittedName>
</protein>
<accession>A0ACC2KHS3</accession>
<keyword evidence="2" id="KW-1185">Reference proteome</keyword>
<organism evidence="1 2">
    <name type="scientific">Persea americana</name>
    <name type="common">Avocado</name>
    <dbReference type="NCBI Taxonomy" id="3435"/>
    <lineage>
        <taxon>Eukaryota</taxon>
        <taxon>Viridiplantae</taxon>
        <taxon>Streptophyta</taxon>
        <taxon>Embryophyta</taxon>
        <taxon>Tracheophyta</taxon>
        <taxon>Spermatophyta</taxon>
        <taxon>Magnoliopsida</taxon>
        <taxon>Magnoliidae</taxon>
        <taxon>Laurales</taxon>
        <taxon>Lauraceae</taxon>
        <taxon>Persea</taxon>
    </lineage>
</organism>
<dbReference type="EMBL" id="CM056817">
    <property type="protein sequence ID" value="KAJ8620572.1"/>
    <property type="molecule type" value="Genomic_DNA"/>
</dbReference>
<proteinExistence type="predicted"/>
<evidence type="ECO:0000313" key="1">
    <source>
        <dbReference type="EMBL" id="KAJ8620572.1"/>
    </source>
</evidence>
<name>A0ACC2KHS3_PERAE</name>
<evidence type="ECO:0000313" key="2">
    <source>
        <dbReference type="Proteomes" id="UP001234297"/>
    </source>
</evidence>
<sequence>MGALSENGKPFEDAFRLNCVLPSRCSSDPRRILDRPSSKKCRTTPMQSAPDRTLSSQTPETLTSRIRKFPPASPFLRVVHAPQRNLKFFGSLVRKPQEVKPVLECGMVGNLVSTGEYSARVKKAKAEALDSLRWLGKVERASNAGKEPSKGGNQHLEDLSVEEDNRLIDGVLSDRLTSEVCLPEPSTPASRSPPSSSIVSIDAGKMMETSMVNNVDIKVRRPPLYKELYSTPERRNSKLSMLDFEIRLAQKKISALKLIRREEEAVPHEPFIPLTREEEDYVSHALCGSNRRELLVTHEGSNIEITREVLQCLKPRAWLNDEVINVYIELLKERERRDPKGFLKCHFFNTFFYKKLIGGRNGYDYKAVRRWTTQKKIGYGLIECDKIFVPIHKKAHWCLAVINIKDEKFQYLDSLKGKDTQVLKVLARYFIDEVKDKSDKDIHVSSWKQEFVNDLPVQKNGWDCGMFMIKYADFYGRGSKLCFSQEHMPYFRKRTVKEILRLRAE</sequence>
<comment type="caution">
    <text evidence="1">The sequence shown here is derived from an EMBL/GenBank/DDBJ whole genome shotgun (WGS) entry which is preliminary data.</text>
</comment>
<reference evidence="1 2" key="1">
    <citation type="journal article" date="2022" name="Hortic Res">
        <title>A haplotype resolved chromosomal level avocado genome allows analysis of novel avocado genes.</title>
        <authorList>
            <person name="Nath O."/>
            <person name="Fletcher S.J."/>
            <person name="Hayward A."/>
            <person name="Shaw L.M."/>
            <person name="Masouleh A.K."/>
            <person name="Furtado A."/>
            <person name="Henry R.J."/>
            <person name="Mitter N."/>
        </authorList>
    </citation>
    <scope>NUCLEOTIDE SEQUENCE [LARGE SCALE GENOMIC DNA]</scope>
    <source>
        <strain evidence="2">cv. Hass</strain>
    </source>
</reference>